<evidence type="ECO:0000313" key="4">
    <source>
        <dbReference type="Proteomes" id="UP000748531"/>
    </source>
</evidence>
<dbReference type="AlphaFoldDB" id="A0A8J4X064"/>
<evidence type="ECO:0000313" key="3">
    <source>
        <dbReference type="EMBL" id="KAF5401467.1"/>
    </source>
</evidence>
<keyword evidence="2" id="KW-0732">Signal</keyword>
<feature type="chain" id="PRO_5035327963" evidence="2">
    <location>
        <begin position="18"/>
        <end position="88"/>
    </location>
</feature>
<keyword evidence="4" id="KW-1185">Reference proteome</keyword>
<dbReference type="Proteomes" id="UP000748531">
    <property type="component" value="Unassembled WGS sequence"/>
</dbReference>
<evidence type="ECO:0000256" key="2">
    <source>
        <dbReference type="SAM" id="SignalP"/>
    </source>
</evidence>
<name>A0A8J4X064_9TREM</name>
<reference evidence="3" key="1">
    <citation type="submission" date="2019-05" db="EMBL/GenBank/DDBJ databases">
        <title>Annotation for the trematode Paragonimus heterotremus.</title>
        <authorList>
            <person name="Choi Y.-J."/>
        </authorList>
    </citation>
    <scope>NUCLEOTIDE SEQUENCE</scope>
    <source>
        <strain evidence="3">LC</strain>
    </source>
</reference>
<feature type="signal peptide" evidence="2">
    <location>
        <begin position="1"/>
        <end position="17"/>
    </location>
</feature>
<gene>
    <name evidence="3" type="ORF">PHET_05198</name>
</gene>
<feature type="region of interest" description="Disordered" evidence="1">
    <location>
        <begin position="66"/>
        <end position="88"/>
    </location>
</feature>
<accession>A0A8J4X064</accession>
<dbReference type="OrthoDB" id="10302588at2759"/>
<comment type="caution">
    <text evidence="3">The sequence shown here is derived from an EMBL/GenBank/DDBJ whole genome shotgun (WGS) entry which is preliminary data.</text>
</comment>
<sequence>MVWKLFVLWLLVAVVTSSPRECGESFREMCKEANAGVYPSSGARATLLANLNEYCRRRLTECLSQNSNPNTRHQSGQLNSNVFMASRG</sequence>
<proteinExistence type="predicted"/>
<evidence type="ECO:0000256" key="1">
    <source>
        <dbReference type="SAM" id="MobiDB-lite"/>
    </source>
</evidence>
<organism evidence="3 4">
    <name type="scientific">Paragonimus heterotremus</name>
    <dbReference type="NCBI Taxonomy" id="100268"/>
    <lineage>
        <taxon>Eukaryota</taxon>
        <taxon>Metazoa</taxon>
        <taxon>Spiralia</taxon>
        <taxon>Lophotrochozoa</taxon>
        <taxon>Platyhelminthes</taxon>
        <taxon>Trematoda</taxon>
        <taxon>Digenea</taxon>
        <taxon>Plagiorchiida</taxon>
        <taxon>Troglotremata</taxon>
        <taxon>Troglotrematidae</taxon>
        <taxon>Paragonimus</taxon>
    </lineage>
</organism>
<protein>
    <submittedName>
        <fullName evidence="3">Uncharacterized protein</fullName>
    </submittedName>
</protein>
<dbReference type="EMBL" id="LUCH01002453">
    <property type="protein sequence ID" value="KAF5401467.1"/>
    <property type="molecule type" value="Genomic_DNA"/>
</dbReference>